<comment type="similarity">
    <text evidence="2">Belongs to the histone-like protein H-NS family.</text>
</comment>
<evidence type="ECO:0000313" key="7">
    <source>
        <dbReference type="Proteomes" id="UP000529637"/>
    </source>
</evidence>
<dbReference type="AlphaFoldDB" id="A0A7Y6TYW3"/>
<gene>
    <name evidence="6" type="ORF">HQN59_22510</name>
</gene>
<comment type="subcellular location">
    <subcellularLocation>
        <location evidence="1">Cytoplasm</location>
        <location evidence="1">Nucleoid</location>
    </subcellularLocation>
</comment>
<dbReference type="SMART" id="SM00528">
    <property type="entry name" value="HNS"/>
    <property type="match status" value="1"/>
</dbReference>
<evidence type="ECO:0000256" key="2">
    <source>
        <dbReference type="ARBA" id="ARBA00010610"/>
    </source>
</evidence>
<dbReference type="Pfam" id="PF00816">
    <property type="entry name" value="Histone_HNS"/>
    <property type="match status" value="1"/>
</dbReference>
<keyword evidence="7" id="KW-1185">Reference proteome</keyword>
<dbReference type="GO" id="GO:0003677">
    <property type="term" value="F:DNA binding"/>
    <property type="evidence" value="ECO:0007669"/>
    <property type="project" value="UniProtKB-KW"/>
</dbReference>
<dbReference type="GO" id="GO:0009295">
    <property type="term" value="C:nucleoid"/>
    <property type="evidence" value="ECO:0007669"/>
    <property type="project" value="UniProtKB-SubCell"/>
</dbReference>
<evidence type="ECO:0000313" key="6">
    <source>
        <dbReference type="EMBL" id="NUZ08525.1"/>
    </source>
</evidence>
<dbReference type="Gene3D" id="4.10.430.10">
    <property type="entry name" value="Histone-like protein H-NS, C-terminal domain"/>
    <property type="match status" value="1"/>
</dbReference>
<dbReference type="PANTHER" id="PTHR38097:SF2">
    <property type="entry name" value="DNA-BINDING PROTEIN STPA"/>
    <property type="match status" value="1"/>
</dbReference>
<dbReference type="InterPro" id="IPR027444">
    <property type="entry name" value="H-NS_C_dom"/>
</dbReference>
<comment type="caution">
    <text evidence="6">The sequence shown here is derived from an EMBL/GenBank/DDBJ whole genome shotgun (WGS) entry which is preliminary data.</text>
</comment>
<reference evidence="6 7" key="1">
    <citation type="submission" date="2020-06" db="EMBL/GenBank/DDBJ databases">
        <title>Schlegella sp. ID0723 isolated from air conditioner.</title>
        <authorList>
            <person name="Kim D.Y."/>
            <person name="Kim D.-U."/>
        </authorList>
    </citation>
    <scope>NUCLEOTIDE SEQUENCE [LARGE SCALE GENOMIC DNA]</scope>
    <source>
        <strain evidence="6 7">ID0723</strain>
    </source>
</reference>
<dbReference type="InterPro" id="IPR037150">
    <property type="entry name" value="H-NS_C_dom_sf"/>
</dbReference>
<feature type="domain" description="DNA-binding protein H-NS-like C-terminal" evidence="5">
    <location>
        <begin position="71"/>
        <end position="113"/>
    </location>
</feature>
<protein>
    <submittedName>
        <fullName evidence="6">H-NS histone family protein</fullName>
    </submittedName>
</protein>
<keyword evidence="3" id="KW-0963">Cytoplasm</keyword>
<sequence length="114" mass="12475">MAKSYSQLQAQIQKLQAEAEAIKAKELDGVIARIRTAIEHYGITPDQLFGSVKKTKATRAAAKKAPARKSAAKGRPVAIKYRDGENTWTGRGNKPRWLVARLAEGKQLGDFAVN</sequence>
<dbReference type="EMBL" id="JABWMJ010000014">
    <property type="protein sequence ID" value="NUZ08525.1"/>
    <property type="molecule type" value="Genomic_DNA"/>
</dbReference>
<keyword evidence="4" id="KW-0238">DNA-binding</keyword>
<evidence type="ECO:0000256" key="1">
    <source>
        <dbReference type="ARBA" id="ARBA00004453"/>
    </source>
</evidence>
<accession>A0A7Y6TYW3</accession>
<organism evidence="6 7">
    <name type="scientific">Piscinibacter koreensis</name>
    <dbReference type="NCBI Taxonomy" id="2742824"/>
    <lineage>
        <taxon>Bacteria</taxon>
        <taxon>Pseudomonadati</taxon>
        <taxon>Pseudomonadota</taxon>
        <taxon>Betaproteobacteria</taxon>
        <taxon>Burkholderiales</taxon>
        <taxon>Sphaerotilaceae</taxon>
        <taxon>Piscinibacter</taxon>
    </lineage>
</organism>
<dbReference type="PANTHER" id="PTHR38097">
    <property type="match status" value="1"/>
</dbReference>
<evidence type="ECO:0000256" key="3">
    <source>
        <dbReference type="ARBA" id="ARBA00022490"/>
    </source>
</evidence>
<proteinExistence type="inferred from homology"/>
<evidence type="ECO:0000256" key="4">
    <source>
        <dbReference type="ARBA" id="ARBA00023125"/>
    </source>
</evidence>
<evidence type="ECO:0000259" key="5">
    <source>
        <dbReference type="SMART" id="SM00528"/>
    </source>
</evidence>
<name>A0A7Y6TYW3_9BURK</name>
<dbReference type="RefSeq" id="WP_176071390.1">
    <property type="nucleotide sequence ID" value="NZ_JABWMJ010000014.1"/>
</dbReference>
<dbReference type="SUPFAM" id="SSF81273">
    <property type="entry name" value="H-NS histone-like proteins"/>
    <property type="match status" value="1"/>
</dbReference>
<dbReference type="Proteomes" id="UP000529637">
    <property type="component" value="Unassembled WGS sequence"/>
</dbReference>